<comment type="caution">
    <text evidence="2">The sequence shown here is derived from an EMBL/GenBank/DDBJ whole genome shotgun (WGS) entry which is preliminary data.</text>
</comment>
<evidence type="ECO:0000313" key="2">
    <source>
        <dbReference type="EMBL" id="MFB9106523.1"/>
    </source>
</evidence>
<dbReference type="Proteomes" id="UP001589590">
    <property type="component" value="Unassembled WGS sequence"/>
</dbReference>
<gene>
    <name evidence="2" type="ORF">ACFFU1_16565</name>
</gene>
<dbReference type="RefSeq" id="WP_290270554.1">
    <property type="nucleotide sequence ID" value="NZ_JAUFQP010000010.1"/>
</dbReference>
<keyword evidence="3" id="KW-1185">Reference proteome</keyword>
<sequence length="78" mass="9619">MNSQSKYEQEKEQKLFFKEENKSHPKEPIYYLHRRLRQKDIPYSSRKQIVFVSPDETEDKHVQKLLKDYNYTVQTIIK</sequence>
<organism evidence="2 3">
    <name type="scientific">Algibacter miyuki</name>
    <dbReference type="NCBI Taxonomy" id="1306933"/>
    <lineage>
        <taxon>Bacteria</taxon>
        <taxon>Pseudomonadati</taxon>
        <taxon>Bacteroidota</taxon>
        <taxon>Flavobacteriia</taxon>
        <taxon>Flavobacteriales</taxon>
        <taxon>Flavobacteriaceae</taxon>
        <taxon>Algibacter</taxon>
    </lineage>
</organism>
<proteinExistence type="predicted"/>
<dbReference type="EMBL" id="JBHMFA010000017">
    <property type="protein sequence ID" value="MFB9106523.1"/>
    <property type="molecule type" value="Genomic_DNA"/>
</dbReference>
<protein>
    <submittedName>
        <fullName evidence="2">Uncharacterized protein</fullName>
    </submittedName>
</protein>
<evidence type="ECO:0000256" key="1">
    <source>
        <dbReference type="SAM" id="MobiDB-lite"/>
    </source>
</evidence>
<reference evidence="2 3" key="1">
    <citation type="submission" date="2024-09" db="EMBL/GenBank/DDBJ databases">
        <authorList>
            <person name="Sun Q."/>
            <person name="Mori K."/>
        </authorList>
    </citation>
    <scope>NUCLEOTIDE SEQUENCE [LARGE SCALE GENOMIC DNA]</scope>
    <source>
        <strain evidence="2 3">CECT 8300</strain>
    </source>
</reference>
<name>A0ABV5H3S5_9FLAO</name>
<accession>A0ABV5H3S5</accession>
<feature type="region of interest" description="Disordered" evidence="1">
    <location>
        <begin position="1"/>
        <end position="21"/>
    </location>
</feature>
<evidence type="ECO:0000313" key="3">
    <source>
        <dbReference type="Proteomes" id="UP001589590"/>
    </source>
</evidence>
<feature type="compositionally biased region" description="Basic and acidic residues" evidence="1">
    <location>
        <begin position="7"/>
        <end position="21"/>
    </location>
</feature>